<evidence type="ECO:0000313" key="1">
    <source>
        <dbReference type="EMBL" id="OGC16412.1"/>
    </source>
</evidence>
<dbReference type="Proteomes" id="UP000177905">
    <property type="component" value="Unassembled WGS sequence"/>
</dbReference>
<dbReference type="EMBL" id="MEUA01000009">
    <property type="protein sequence ID" value="OGC16412.1"/>
    <property type="molecule type" value="Genomic_DNA"/>
</dbReference>
<dbReference type="AlphaFoldDB" id="A0A1F4S7L3"/>
<gene>
    <name evidence="1" type="ORF">A2290_02165</name>
</gene>
<reference evidence="1 2" key="1">
    <citation type="journal article" date="2016" name="Nat. Commun.">
        <title>Thousands of microbial genomes shed light on interconnected biogeochemical processes in an aquifer system.</title>
        <authorList>
            <person name="Anantharaman K."/>
            <person name="Brown C.T."/>
            <person name="Hug L.A."/>
            <person name="Sharon I."/>
            <person name="Castelle C.J."/>
            <person name="Probst A.J."/>
            <person name="Thomas B.C."/>
            <person name="Singh A."/>
            <person name="Wilkins M.J."/>
            <person name="Karaoz U."/>
            <person name="Brodie E.L."/>
            <person name="Williams K.H."/>
            <person name="Hubbard S.S."/>
            <person name="Banfield J.F."/>
        </authorList>
    </citation>
    <scope>NUCLEOTIDE SEQUENCE [LARGE SCALE GENOMIC DNA]</scope>
</reference>
<evidence type="ECO:0000313" key="2">
    <source>
        <dbReference type="Proteomes" id="UP000177905"/>
    </source>
</evidence>
<comment type="caution">
    <text evidence="1">The sequence shown here is derived from an EMBL/GenBank/DDBJ whole genome shotgun (WGS) entry which is preliminary data.</text>
</comment>
<sequence>MPIKVPPHSVALVKRGETALQPKITFAHKRTVVLKLGDLIGAFNSDHYYIEAFTHKEIEHYASRLFYILPALASLPLEKLNELTPESLLFQTLLPSINEAVKRRFLTEQKGLPSNESKRTYQTSSPISTIALRPLTCRGAEFYTNVNIVCQVPSDPSLPILISEVFVDGSETGKPGVSFEISDKETAFVKTPRAFKSKIGTLGYHPAQLLGSMIRMLAPEDPAFAPYKLVTIDCSQ</sequence>
<proteinExistence type="predicted"/>
<protein>
    <submittedName>
        <fullName evidence="1">Uncharacterized protein</fullName>
    </submittedName>
</protein>
<name>A0A1F4S7L3_UNCSA</name>
<organism evidence="1 2">
    <name type="scientific">candidate division WOR-1 bacterium RIFOXYB2_FULL_36_35</name>
    <dbReference type="NCBI Taxonomy" id="1802578"/>
    <lineage>
        <taxon>Bacteria</taxon>
        <taxon>Bacillati</taxon>
        <taxon>Saganbacteria</taxon>
    </lineage>
</organism>
<accession>A0A1F4S7L3</accession>